<evidence type="ECO:0000313" key="2">
    <source>
        <dbReference type="Proteomes" id="UP000247417"/>
    </source>
</evidence>
<dbReference type="Proteomes" id="UP000247417">
    <property type="component" value="Unassembled WGS sequence"/>
</dbReference>
<protein>
    <submittedName>
        <fullName evidence="1">Uncharacterized protein</fullName>
    </submittedName>
</protein>
<organism evidence="1 2">
    <name type="scientific">Komagataeibacter oboediens</name>
    <dbReference type="NCBI Taxonomy" id="65958"/>
    <lineage>
        <taxon>Bacteria</taxon>
        <taxon>Pseudomonadati</taxon>
        <taxon>Pseudomonadota</taxon>
        <taxon>Alphaproteobacteria</taxon>
        <taxon>Acetobacterales</taxon>
        <taxon>Acetobacteraceae</taxon>
        <taxon>Komagataeibacter</taxon>
    </lineage>
</organism>
<dbReference type="RefSeq" id="WP_220032764.1">
    <property type="nucleotide sequence ID" value="NZ_NKTX01000143.1"/>
</dbReference>
<dbReference type="AlphaFoldDB" id="A0A318QIE1"/>
<gene>
    <name evidence="1" type="ORF">CFR80_17510</name>
</gene>
<evidence type="ECO:0000313" key="1">
    <source>
        <dbReference type="EMBL" id="PYD77694.1"/>
    </source>
</evidence>
<sequence>RISPPPANDPYQPPQMTHSEMLEWCLRQSKAPALRSLQTESMEELGKRKIAQEEEVKGGTPLHTD</sequence>
<reference evidence="1 2" key="1">
    <citation type="submission" date="2017-07" db="EMBL/GenBank/DDBJ databases">
        <title>A draft genome sequence of Komagataeibacter oboediens LMG 18849.</title>
        <authorList>
            <person name="Skraban J."/>
            <person name="Cleenwerck I."/>
            <person name="Vandamme P."/>
            <person name="Trcek J."/>
        </authorList>
    </citation>
    <scope>NUCLEOTIDE SEQUENCE [LARGE SCALE GENOMIC DNA]</scope>
    <source>
        <strain evidence="1 2">LMG 18849</strain>
    </source>
</reference>
<proteinExistence type="predicted"/>
<comment type="caution">
    <text evidence="1">The sequence shown here is derived from an EMBL/GenBank/DDBJ whole genome shotgun (WGS) entry which is preliminary data.</text>
</comment>
<name>A0A318QIE1_9PROT</name>
<accession>A0A318QIE1</accession>
<dbReference type="EMBL" id="NKTX01000143">
    <property type="protein sequence ID" value="PYD77694.1"/>
    <property type="molecule type" value="Genomic_DNA"/>
</dbReference>
<feature type="non-terminal residue" evidence="1">
    <location>
        <position position="1"/>
    </location>
</feature>